<evidence type="ECO:0000313" key="3">
    <source>
        <dbReference type="Proteomes" id="UP000274822"/>
    </source>
</evidence>
<feature type="compositionally biased region" description="Basic and acidic residues" evidence="1">
    <location>
        <begin position="119"/>
        <end position="132"/>
    </location>
</feature>
<organism evidence="2 3">
    <name type="scientific">Jimgerdemannia flammicorona</name>
    <dbReference type="NCBI Taxonomy" id="994334"/>
    <lineage>
        <taxon>Eukaryota</taxon>
        <taxon>Fungi</taxon>
        <taxon>Fungi incertae sedis</taxon>
        <taxon>Mucoromycota</taxon>
        <taxon>Mucoromycotina</taxon>
        <taxon>Endogonomycetes</taxon>
        <taxon>Endogonales</taxon>
        <taxon>Endogonaceae</taxon>
        <taxon>Jimgerdemannia</taxon>
    </lineage>
</organism>
<keyword evidence="3" id="KW-1185">Reference proteome</keyword>
<accession>A0A433PPV9</accession>
<dbReference type="EMBL" id="RBNJ01021482">
    <property type="protein sequence ID" value="RUS19621.1"/>
    <property type="molecule type" value="Genomic_DNA"/>
</dbReference>
<name>A0A433PPV9_9FUNG</name>
<evidence type="ECO:0000256" key="1">
    <source>
        <dbReference type="SAM" id="MobiDB-lite"/>
    </source>
</evidence>
<feature type="region of interest" description="Disordered" evidence="1">
    <location>
        <begin position="110"/>
        <end position="132"/>
    </location>
</feature>
<gene>
    <name evidence="2" type="ORF">BC938DRAFT_475699</name>
</gene>
<comment type="caution">
    <text evidence="2">The sequence shown here is derived from an EMBL/GenBank/DDBJ whole genome shotgun (WGS) entry which is preliminary data.</text>
</comment>
<dbReference type="AlphaFoldDB" id="A0A433PPV9"/>
<feature type="non-terminal residue" evidence="2">
    <location>
        <position position="132"/>
    </location>
</feature>
<reference evidence="2 3" key="1">
    <citation type="journal article" date="2018" name="New Phytol.">
        <title>Phylogenomics of Endogonaceae and evolution of mycorrhizas within Mucoromycota.</title>
        <authorList>
            <person name="Chang Y."/>
            <person name="Desiro A."/>
            <person name="Na H."/>
            <person name="Sandor L."/>
            <person name="Lipzen A."/>
            <person name="Clum A."/>
            <person name="Barry K."/>
            <person name="Grigoriev I.V."/>
            <person name="Martin F.M."/>
            <person name="Stajich J.E."/>
            <person name="Smith M.E."/>
            <person name="Bonito G."/>
            <person name="Spatafora J.W."/>
        </authorList>
    </citation>
    <scope>NUCLEOTIDE SEQUENCE [LARGE SCALE GENOMIC DNA]</scope>
    <source>
        <strain evidence="2 3">AD002</strain>
    </source>
</reference>
<dbReference type="Proteomes" id="UP000274822">
    <property type="component" value="Unassembled WGS sequence"/>
</dbReference>
<evidence type="ECO:0000313" key="2">
    <source>
        <dbReference type="EMBL" id="RUS19621.1"/>
    </source>
</evidence>
<protein>
    <submittedName>
        <fullName evidence="2">Uncharacterized protein</fullName>
    </submittedName>
</protein>
<sequence length="132" mass="15180">MIDKDQENKKIWEISRQIASLNEESKLVDLELEIDKKKGLQAGLKIARHGFQLYSDIEFDTEERERKRARAVAVIEYSMVNVIDNMIERSENEIVNTCRPAKISSSIQAKTVEQLTSDEDQRSIIGSHEDNS</sequence>
<proteinExistence type="predicted"/>